<dbReference type="AlphaFoldDB" id="A0A562UBX3"/>
<dbReference type="RefSeq" id="WP_144909904.1">
    <property type="nucleotide sequence ID" value="NZ_VLLI01000002.1"/>
</dbReference>
<evidence type="ECO:0000313" key="1">
    <source>
        <dbReference type="EMBL" id="TWJ03303.1"/>
    </source>
</evidence>
<organism evidence="1 2">
    <name type="scientific">Mucilaginibacter frigoritolerans</name>
    <dbReference type="NCBI Taxonomy" id="652788"/>
    <lineage>
        <taxon>Bacteria</taxon>
        <taxon>Pseudomonadati</taxon>
        <taxon>Bacteroidota</taxon>
        <taxon>Sphingobacteriia</taxon>
        <taxon>Sphingobacteriales</taxon>
        <taxon>Sphingobacteriaceae</taxon>
        <taxon>Mucilaginibacter</taxon>
    </lineage>
</organism>
<keyword evidence="2" id="KW-1185">Reference proteome</keyword>
<evidence type="ECO:0000313" key="2">
    <source>
        <dbReference type="Proteomes" id="UP000317010"/>
    </source>
</evidence>
<accession>A0A562UBX3</accession>
<reference evidence="1 2" key="1">
    <citation type="submission" date="2019-07" db="EMBL/GenBank/DDBJ databases">
        <title>Genomic Encyclopedia of Archaeal and Bacterial Type Strains, Phase II (KMG-II): from individual species to whole genera.</title>
        <authorList>
            <person name="Goeker M."/>
        </authorList>
    </citation>
    <scope>NUCLEOTIDE SEQUENCE [LARGE SCALE GENOMIC DNA]</scope>
    <source>
        <strain evidence="1 2">ATCC BAA-1854</strain>
    </source>
</reference>
<comment type="caution">
    <text evidence="1">The sequence shown here is derived from an EMBL/GenBank/DDBJ whole genome shotgun (WGS) entry which is preliminary data.</text>
</comment>
<protein>
    <submittedName>
        <fullName evidence="1">Uncharacterized protein</fullName>
    </submittedName>
</protein>
<dbReference type="EMBL" id="VLLI01000002">
    <property type="protein sequence ID" value="TWJ03303.1"/>
    <property type="molecule type" value="Genomic_DNA"/>
</dbReference>
<sequence length="227" mass="26887">MKISYKTYLNDRLKQVDFHGLMTHPLYVQVTYERKTIFFKSYYFELFAKERYFLKIPGTSIAEGPGLLQVIGMETEVIKFIVQKHPDNFSLDVFKKEYAYYSKDLCDELESGFIDYLYTFFYDEGLPALAETIKKGSKSTIAYDVVRDLNRALNKTLYDKLIENSFYYAPPYLPVYGFMKEVKKWPMLCLTAMEWDNKDTVKAFKEYVEIHYPDMKSTELIGQVNNW</sequence>
<dbReference type="Proteomes" id="UP000317010">
    <property type="component" value="Unassembled WGS sequence"/>
</dbReference>
<name>A0A562UBX3_9SPHI</name>
<proteinExistence type="predicted"/>
<dbReference type="OrthoDB" id="648314at2"/>
<gene>
    <name evidence="1" type="ORF">JN11_00841</name>
</gene>